<dbReference type="Proteomes" id="UP000180043">
    <property type="component" value="Unassembled WGS sequence"/>
</dbReference>
<name>A0A1S1LI92_MYCCH</name>
<organism evidence="1 2">
    <name type="scientific">Mycobacteroides chelonae</name>
    <name type="common">Mycobacterium chelonae</name>
    <dbReference type="NCBI Taxonomy" id="1774"/>
    <lineage>
        <taxon>Bacteria</taxon>
        <taxon>Bacillati</taxon>
        <taxon>Actinomycetota</taxon>
        <taxon>Actinomycetes</taxon>
        <taxon>Mycobacteriales</taxon>
        <taxon>Mycobacteriaceae</taxon>
        <taxon>Mycobacteroides</taxon>
    </lineage>
</organism>
<dbReference type="AlphaFoldDB" id="A0A1S1LI92"/>
<sequence length="233" mass="26043">MRAVDHSAPAATRTWRRGSTPWMRTAADQPSECYFCGHHTAIRSFGDHPTDNGRLSAYCENSDCAAREYEIIVVDDNTTATRNRSDVRILAHFGPVTNRPTWNIRSDQDWAAGTAPHVRRSPGPTVCLFCGEHTNQLAAGDIAADHGRIRLHCTNPRCAVVDAEVLVLRDATMATATRRDIDALSDLEPVNFGRPKTEPGQMRIESFQELRDREARFDAFELRSSGPVPWQQD</sequence>
<protein>
    <submittedName>
        <fullName evidence="1">Uncharacterized protein</fullName>
    </submittedName>
</protein>
<dbReference type="EMBL" id="MLIQ01000049">
    <property type="protein sequence ID" value="OHU46139.1"/>
    <property type="molecule type" value="Genomic_DNA"/>
</dbReference>
<proteinExistence type="predicted"/>
<evidence type="ECO:0000313" key="1">
    <source>
        <dbReference type="EMBL" id="OHU46139.1"/>
    </source>
</evidence>
<reference evidence="1 2" key="1">
    <citation type="submission" date="2016-10" db="EMBL/GenBank/DDBJ databases">
        <title>Evaluation of Human, Veterinary and Environmental Mycobacterium chelonae Isolates by Core Genome Phylogenomic Analysis, Targeted Gene Comparison, and Anti-microbial Susceptibility Patterns: A Tale of Mistaken Identities.</title>
        <authorList>
            <person name="Fogelson S.B."/>
            <person name="Camus A.C."/>
            <person name="Lorenz W."/>
            <person name="Vasireddy R."/>
            <person name="Vasireddy S."/>
            <person name="Smith T."/>
            <person name="Brown-Elliott B.A."/>
            <person name="Wallace R.J.Jr."/>
            <person name="Hasan N.A."/>
            <person name="Reischl U."/>
            <person name="Sanchez S."/>
        </authorList>
    </citation>
    <scope>NUCLEOTIDE SEQUENCE [LARGE SCALE GENOMIC DNA]</scope>
    <source>
        <strain evidence="1 2">15515</strain>
    </source>
</reference>
<accession>A0A1S1LI92</accession>
<gene>
    <name evidence="1" type="ORF">BKG82_27965</name>
</gene>
<evidence type="ECO:0000313" key="2">
    <source>
        <dbReference type="Proteomes" id="UP000180043"/>
    </source>
</evidence>
<comment type="caution">
    <text evidence="1">The sequence shown here is derived from an EMBL/GenBank/DDBJ whole genome shotgun (WGS) entry which is preliminary data.</text>
</comment>